<feature type="transmembrane region" description="Helical" evidence="11">
    <location>
        <begin position="173"/>
        <end position="192"/>
    </location>
</feature>
<evidence type="ECO:0000256" key="9">
    <source>
        <dbReference type="ARBA" id="ARBA00023284"/>
    </source>
</evidence>
<feature type="region of interest" description="Disordered" evidence="10">
    <location>
        <begin position="54"/>
        <end position="81"/>
    </location>
</feature>
<dbReference type="CDD" id="cd12922">
    <property type="entry name" value="VKOR_5"/>
    <property type="match status" value="1"/>
</dbReference>
<evidence type="ECO:0000259" key="12">
    <source>
        <dbReference type="SMART" id="SM00756"/>
    </source>
</evidence>
<keyword evidence="8" id="KW-1015">Disulfide bond</keyword>
<protein>
    <submittedName>
        <fullName evidence="13">Vitamin K epoxide reductase family protein</fullName>
    </submittedName>
</protein>
<dbReference type="GO" id="GO:0016491">
    <property type="term" value="F:oxidoreductase activity"/>
    <property type="evidence" value="ECO:0007669"/>
    <property type="project" value="UniProtKB-KW"/>
</dbReference>
<accession>A0A5C5BAR9</accession>
<organism evidence="13 14">
    <name type="scientific">Miniimonas arenae</name>
    <dbReference type="NCBI Taxonomy" id="676201"/>
    <lineage>
        <taxon>Bacteria</taxon>
        <taxon>Bacillati</taxon>
        <taxon>Actinomycetota</taxon>
        <taxon>Actinomycetes</taxon>
        <taxon>Micrococcales</taxon>
        <taxon>Beutenbergiaceae</taxon>
        <taxon>Miniimonas</taxon>
    </lineage>
</organism>
<evidence type="ECO:0000313" key="13">
    <source>
        <dbReference type="EMBL" id="TNU73614.1"/>
    </source>
</evidence>
<dbReference type="InterPro" id="IPR041714">
    <property type="entry name" value="VKOR_Actinobacteria"/>
</dbReference>
<feature type="domain" description="Vitamin K epoxide reductase" evidence="12">
    <location>
        <begin position="109"/>
        <end position="251"/>
    </location>
</feature>
<feature type="transmembrane region" description="Helical" evidence="11">
    <location>
        <begin position="199"/>
        <end position="219"/>
    </location>
</feature>
<dbReference type="InterPro" id="IPR038354">
    <property type="entry name" value="VKOR_sf"/>
</dbReference>
<dbReference type="Pfam" id="PF07884">
    <property type="entry name" value="VKOR"/>
    <property type="match status" value="1"/>
</dbReference>
<evidence type="ECO:0000256" key="7">
    <source>
        <dbReference type="ARBA" id="ARBA00023136"/>
    </source>
</evidence>
<sequence>MRVILAPCGCSQLPGTWAGAPAQASRPSTDVPSGTDGPRVLPASVRHSWIVTSTAPPAQPDDALGSEGTLDPHEVADGDDDLDDAYDDELDDDLTVADGAGRFVGWRHSHSFLFALMGLSAIACIIASAVLSVEAYHLALNPDAVLGCDINAAISCGTVAQSWQAQFFGFPNAFIGLATEPVVLTIAVAGFSGVRFPRWFMFAAQIGYTLGLIFAYWLFYQSYVYIGALCPWCLLITVFTTVTFFTMLHINVVEKNLFLGARAQAAADRLVRIGLDLVIPTVLIAGIIIAILLKYGTVIFSS</sequence>
<gene>
    <name evidence="13" type="ORF">FH969_10365</name>
</gene>
<evidence type="ECO:0000256" key="10">
    <source>
        <dbReference type="SAM" id="MobiDB-lite"/>
    </source>
</evidence>
<dbReference type="SMART" id="SM00756">
    <property type="entry name" value="VKc"/>
    <property type="match status" value="1"/>
</dbReference>
<dbReference type="InterPro" id="IPR012932">
    <property type="entry name" value="VKOR"/>
</dbReference>
<feature type="transmembrane region" description="Helical" evidence="11">
    <location>
        <begin position="112"/>
        <end position="133"/>
    </location>
</feature>
<keyword evidence="3 11" id="KW-0812">Transmembrane</keyword>
<proteinExistence type="inferred from homology"/>
<evidence type="ECO:0000256" key="3">
    <source>
        <dbReference type="ARBA" id="ARBA00022692"/>
    </source>
</evidence>
<comment type="similarity">
    <text evidence="2">Belongs to the VKOR family.</text>
</comment>
<dbReference type="OrthoDB" id="9783799at2"/>
<feature type="transmembrane region" description="Helical" evidence="11">
    <location>
        <begin position="225"/>
        <end position="252"/>
    </location>
</feature>
<evidence type="ECO:0000313" key="14">
    <source>
        <dbReference type="Proteomes" id="UP000313849"/>
    </source>
</evidence>
<dbReference type="Proteomes" id="UP000313849">
    <property type="component" value="Unassembled WGS sequence"/>
</dbReference>
<comment type="subcellular location">
    <subcellularLocation>
        <location evidence="1">Membrane</location>
        <topology evidence="1">Multi-pass membrane protein</topology>
    </subcellularLocation>
</comment>
<comment type="caution">
    <text evidence="13">The sequence shown here is derived from an EMBL/GenBank/DDBJ whole genome shotgun (WGS) entry which is preliminary data.</text>
</comment>
<evidence type="ECO:0000256" key="1">
    <source>
        <dbReference type="ARBA" id="ARBA00004141"/>
    </source>
</evidence>
<dbReference type="EMBL" id="VENP01000038">
    <property type="protein sequence ID" value="TNU73614.1"/>
    <property type="molecule type" value="Genomic_DNA"/>
</dbReference>
<keyword evidence="4" id="KW-0874">Quinone</keyword>
<keyword evidence="7 11" id="KW-0472">Membrane</keyword>
<dbReference type="AlphaFoldDB" id="A0A5C5BAR9"/>
<evidence type="ECO:0000256" key="4">
    <source>
        <dbReference type="ARBA" id="ARBA00022719"/>
    </source>
</evidence>
<evidence type="ECO:0000256" key="6">
    <source>
        <dbReference type="ARBA" id="ARBA00023002"/>
    </source>
</evidence>
<dbReference type="Gene3D" id="1.20.1440.130">
    <property type="entry name" value="VKOR domain"/>
    <property type="match status" value="1"/>
</dbReference>
<reference evidence="13 14" key="1">
    <citation type="submission" date="2019-06" db="EMBL/GenBank/DDBJ databases">
        <title>Draft genome sequence of Miniimonas arenae KCTC 19750T isolated from sea sand.</title>
        <authorList>
            <person name="Park S.-J."/>
        </authorList>
    </citation>
    <scope>NUCLEOTIDE SEQUENCE [LARGE SCALE GENOMIC DNA]</scope>
    <source>
        <strain evidence="13 14">KCTC 19750</strain>
    </source>
</reference>
<keyword evidence="6" id="KW-0560">Oxidoreductase</keyword>
<dbReference type="GO" id="GO:0016020">
    <property type="term" value="C:membrane"/>
    <property type="evidence" value="ECO:0007669"/>
    <property type="project" value="UniProtKB-SubCell"/>
</dbReference>
<evidence type="ECO:0000256" key="11">
    <source>
        <dbReference type="SAM" id="Phobius"/>
    </source>
</evidence>
<keyword evidence="14" id="KW-1185">Reference proteome</keyword>
<evidence type="ECO:0000256" key="8">
    <source>
        <dbReference type="ARBA" id="ARBA00023157"/>
    </source>
</evidence>
<feature type="transmembrane region" description="Helical" evidence="11">
    <location>
        <begin position="273"/>
        <end position="293"/>
    </location>
</feature>
<dbReference type="GO" id="GO:0048038">
    <property type="term" value="F:quinone binding"/>
    <property type="evidence" value="ECO:0007669"/>
    <property type="project" value="UniProtKB-KW"/>
</dbReference>
<keyword evidence="9" id="KW-0676">Redox-active center</keyword>
<feature type="region of interest" description="Disordered" evidence="10">
    <location>
        <begin position="15"/>
        <end position="38"/>
    </location>
</feature>
<name>A0A5C5BAR9_9MICO</name>
<evidence type="ECO:0000256" key="2">
    <source>
        <dbReference type="ARBA" id="ARBA00006214"/>
    </source>
</evidence>
<evidence type="ECO:0000256" key="5">
    <source>
        <dbReference type="ARBA" id="ARBA00022989"/>
    </source>
</evidence>
<keyword evidence="5 11" id="KW-1133">Transmembrane helix</keyword>